<evidence type="ECO:0000313" key="1">
    <source>
        <dbReference type="EMBL" id="KAJ9093749.1"/>
    </source>
</evidence>
<name>A0ACC2V442_9TREE</name>
<dbReference type="Proteomes" id="UP001230649">
    <property type="component" value="Unassembled WGS sequence"/>
</dbReference>
<keyword evidence="2" id="KW-1185">Reference proteome</keyword>
<proteinExistence type="predicted"/>
<accession>A0ACC2V442</accession>
<sequence>MSSRLSSPSNGPGTPGVDVETPEPTVGSVSSQVYSNPPLGGSEETLVPIETAELLKECFPKFHFEINRTYHPYAVGEGAGNHLLGYLLQLARAEASTAEEVAKRLICVFFCYYMLRAGGYGNHQARHTEWAFDESSTSKSLYNWTKGDLLAYGKAYIKDFKDYPKQSKKVWKELKDDWKKVKNLLEHCYD</sequence>
<gene>
    <name evidence="1" type="ORF">QFC20_007056</name>
</gene>
<organism evidence="1 2">
    <name type="scientific">Naganishia adeliensis</name>
    <dbReference type="NCBI Taxonomy" id="92952"/>
    <lineage>
        <taxon>Eukaryota</taxon>
        <taxon>Fungi</taxon>
        <taxon>Dikarya</taxon>
        <taxon>Basidiomycota</taxon>
        <taxon>Agaricomycotina</taxon>
        <taxon>Tremellomycetes</taxon>
        <taxon>Filobasidiales</taxon>
        <taxon>Filobasidiaceae</taxon>
        <taxon>Naganishia</taxon>
    </lineage>
</organism>
<protein>
    <submittedName>
        <fullName evidence="1">Uncharacterized protein</fullName>
    </submittedName>
</protein>
<comment type="caution">
    <text evidence="1">The sequence shown here is derived from an EMBL/GenBank/DDBJ whole genome shotgun (WGS) entry which is preliminary data.</text>
</comment>
<dbReference type="EMBL" id="JASBWS010000149">
    <property type="protein sequence ID" value="KAJ9093749.1"/>
    <property type="molecule type" value="Genomic_DNA"/>
</dbReference>
<reference evidence="1" key="1">
    <citation type="submission" date="2023-04" db="EMBL/GenBank/DDBJ databases">
        <title>Draft Genome sequencing of Naganishia species isolated from polar environments using Oxford Nanopore Technology.</title>
        <authorList>
            <person name="Leo P."/>
            <person name="Venkateswaran K."/>
        </authorList>
    </citation>
    <scope>NUCLEOTIDE SEQUENCE</scope>
    <source>
        <strain evidence="1">MNA-CCFEE 5262</strain>
    </source>
</reference>
<evidence type="ECO:0000313" key="2">
    <source>
        <dbReference type="Proteomes" id="UP001230649"/>
    </source>
</evidence>